<evidence type="ECO:0000313" key="12">
    <source>
        <dbReference type="Proteomes" id="UP001145799"/>
    </source>
</evidence>
<keyword evidence="4 7" id="KW-0812">Transmembrane</keyword>
<feature type="transmembrane region" description="Helical" evidence="7">
    <location>
        <begin position="138"/>
        <end position="159"/>
    </location>
</feature>
<feature type="transmembrane region" description="Helical" evidence="7">
    <location>
        <begin position="187"/>
        <end position="210"/>
    </location>
</feature>
<proteinExistence type="inferred from homology"/>
<dbReference type="PANTHER" id="PTHR30193:SF37">
    <property type="entry name" value="INNER MEMBRANE ABC TRANSPORTER PERMEASE PROTEIN YCJO"/>
    <property type="match status" value="1"/>
</dbReference>
<reference evidence="10" key="1">
    <citation type="submission" date="2022-12" db="EMBL/GenBank/DDBJ databases">
        <title>Gycomyces niveus sp.nov., a novel actinomycete isolated from soil in Shouguang.</title>
        <authorList>
            <person name="Yang X."/>
        </authorList>
    </citation>
    <scope>NUCLEOTIDE SEQUENCE</scope>
    <source>
        <strain evidence="10">DSM 44724</strain>
    </source>
</reference>
<dbReference type="GO" id="GO:0005886">
    <property type="term" value="C:plasma membrane"/>
    <property type="evidence" value="ECO:0007669"/>
    <property type="project" value="UniProtKB-SubCell"/>
</dbReference>
<evidence type="ECO:0000256" key="7">
    <source>
        <dbReference type="RuleBase" id="RU363032"/>
    </source>
</evidence>
<feature type="region of interest" description="Disordered" evidence="8">
    <location>
        <begin position="1"/>
        <end position="34"/>
    </location>
</feature>
<accession>A0A9X3PM95</accession>
<feature type="transmembrane region" description="Helical" evidence="7">
    <location>
        <begin position="104"/>
        <end position="126"/>
    </location>
</feature>
<evidence type="ECO:0000256" key="3">
    <source>
        <dbReference type="ARBA" id="ARBA00022475"/>
    </source>
</evidence>
<sequence>MNSKPPAPAVRIDDSQASSKPAGAGGAPRAKRRGRRPGAATLTVFIAPALVLFVLFVLFPVLFAAYTAFFRWNGLGGLPTDFVGLENFKTLIGDEVFLGDMWRIGLITVLSIAVQLPLAFGLAMLLHQNFPGRTAFRLLFFVPYILTEAVTAVLFSLIFSPRRGFADSLLAGLGFDDRIGWLSDRGLVVFVLFGILTWKFFGFHMILYLAGRQNIPEELYEAAKVDGATGGQLFRYITVPLMGPTVRITVFLSVIGTVQLFDLVYVLTKGGPFHASETLAITMYEQGFVRNQIGYASALSIAMFLVSLVFALIYQRYVLGRDLQGSLTNGGRA</sequence>
<name>A0A9X3PM95_9ACTN</name>
<keyword evidence="2 7" id="KW-0813">Transport</keyword>
<dbReference type="GO" id="GO:0055085">
    <property type="term" value="P:transmembrane transport"/>
    <property type="evidence" value="ECO:0007669"/>
    <property type="project" value="InterPro"/>
</dbReference>
<comment type="caution">
    <text evidence="10">The sequence shown here is derived from an EMBL/GenBank/DDBJ whole genome shotgun (WGS) entry which is preliminary data.</text>
</comment>
<keyword evidence="13" id="KW-1185">Reference proteome</keyword>
<reference evidence="11 13" key="2">
    <citation type="submission" date="2023-07" db="EMBL/GenBank/DDBJ databases">
        <title>Sequencing the genomes of 1000 actinobacteria strains.</title>
        <authorList>
            <person name="Klenk H.-P."/>
        </authorList>
    </citation>
    <scope>NUCLEOTIDE SEQUENCE [LARGE SCALE GENOMIC DNA]</scope>
    <source>
        <strain evidence="11 13">DSM 44724</strain>
    </source>
</reference>
<gene>
    <name evidence="11" type="ORF">J2S69_002488</name>
    <name evidence="10" type="ORF">O2L01_23900</name>
</gene>
<organism evidence="10 12">
    <name type="scientific">Glycomyces lechevalierae</name>
    <dbReference type="NCBI Taxonomy" id="256034"/>
    <lineage>
        <taxon>Bacteria</taxon>
        <taxon>Bacillati</taxon>
        <taxon>Actinomycetota</taxon>
        <taxon>Actinomycetes</taxon>
        <taxon>Glycomycetales</taxon>
        <taxon>Glycomycetaceae</taxon>
        <taxon>Glycomyces</taxon>
    </lineage>
</organism>
<dbReference type="EMBL" id="JAVDYD010000001">
    <property type="protein sequence ID" value="MDR7338769.1"/>
    <property type="molecule type" value="Genomic_DNA"/>
</dbReference>
<comment type="similarity">
    <text evidence="7">Belongs to the binding-protein-dependent transport system permease family.</text>
</comment>
<comment type="subcellular location">
    <subcellularLocation>
        <location evidence="1 7">Cell membrane</location>
        <topology evidence="1 7">Multi-pass membrane protein</topology>
    </subcellularLocation>
</comment>
<feature type="transmembrane region" description="Helical" evidence="7">
    <location>
        <begin position="39"/>
        <end position="69"/>
    </location>
</feature>
<evidence type="ECO:0000256" key="4">
    <source>
        <dbReference type="ARBA" id="ARBA00022692"/>
    </source>
</evidence>
<dbReference type="Proteomes" id="UP001145799">
    <property type="component" value="Unassembled WGS sequence"/>
</dbReference>
<evidence type="ECO:0000256" key="1">
    <source>
        <dbReference type="ARBA" id="ARBA00004651"/>
    </source>
</evidence>
<evidence type="ECO:0000259" key="9">
    <source>
        <dbReference type="PROSITE" id="PS50928"/>
    </source>
</evidence>
<keyword evidence="5 7" id="KW-1133">Transmembrane helix</keyword>
<evidence type="ECO:0000313" key="10">
    <source>
        <dbReference type="EMBL" id="MDA1388059.1"/>
    </source>
</evidence>
<feature type="transmembrane region" description="Helical" evidence="7">
    <location>
        <begin position="293"/>
        <end position="314"/>
    </location>
</feature>
<keyword evidence="6 7" id="KW-0472">Membrane</keyword>
<dbReference type="PROSITE" id="PS50928">
    <property type="entry name" value="ABC_TM1"/>
    <property type="match status" value="1"/>
</dbReference>
<evidence type="ECO:0000313" key="11">
    <source>
        <dbReference type="EMBL" id="MDR7338769.1"/>
    </source>
</evidence>
<dbReference type="InterPro" id="IPR035906">
    <property type="entry name" value="MetI-like_sf"/>
</dbReference>
<evidence type="ECO:0000313" key="13">
    <source>
        <dbReference type="Proteomes" id="UP001183604"/>
    </source>
</evidence>
<protein>
    <submittedName>
        <fullName evidence="11">Raffinose/stachyose/melibiose transport system permease protein</fullName>
    </submittedName>
    <submittedName>
        <fullName evidence="10">Sugar ABC transporter permease</fullName>
    </submittedName>
</protein>
<dbReference type="InterPro" id="IPR051393">
    <property type="entry name" value="ABC_transporter_permease"/>
</dbReference>
<dbReference type="Gene3D" id="1.10.3720.10">
    <property type="entry name" value="MetI-like"/>
    <property type="match status" value="1"/>
</dbReference>
<feature type="domain" description="ABC transmembrane type-1" evidence="9">
    <location>
        <begin position="101"/>
        <end position="314"/>
    </location>
</feature>
<dbReference type="SUPFAM" id="SSF161098">
    <property type="entry name" value="MetI-like"/>
    <property type="match status" value="1"/>
</dbReference>
<dbReference type="AlphaFoldDB" id="A0A9X3PM95"/>
<feature type="transmembrane region" description="Helical" evidence="7">
    <location>
        <begin position="245"/>
        <end position="267"/>
    </location>
</feature>
<keyword evidence="3" id="KW-1003">Cell membrane</keyword>
<dbReference type="CDD" id="cd06261">
    <property type="entry name" value="TM_PBP2"/>
    <property type="match status" value="1"/>
</dbReference>
<dbReference type="Pfam" id="PF00528">
    <property type="entry name" value="BPD_transp_1"/>
    <property type="match status" value="1"/>
</dbReference>
<evidence type="ECO:0000256" key="5">
    <source>
        <dbReference type="ARBA" id="ARBA00022989"/>
    </source>
</evidence>
<dbReference type="Proteomes" id="UP001183604">
    <property type="component" value="Unassembled WGS sequence"/>
</dbReference>
<dbReference type="PANTHER" id="PTHR30193">
    <property type="entry name" value="ABC TRANSPORTER PERMEASE PROTEIN"/>
    <property type="match status" value="1"/>
</dbReference>
<dbReference type="EMBL" id="JAPZVQ010000022">
    <property type="protein sequence ID" value="MDA1388059.1"/>
    <property type="molecule type" value="Genomic_DNA"/>
</dbReference>
<evidence type="ECO:0000256" key="6">
    <source>
        <dbReference type="ARBA" id="ARBA00023136"/>
    </source>
</evidence>
<dbReference type="InterPro" id="IPR000515">
    <property type="entry name" value="MetI-like"/>
</dbReference>
<evidence type="ECO:0000256" key="8">
    <source>
        <dbReference type="SAM" id="MobiDB-lite"/>
    </source>
</evidence>
<evidence type="ECO:0000256" key="2">
    <source>
        <dbReference type="ARBA" id="ARBA00022448"/>
    </source>
</evidence>